<accession>A0A328TLI9</accession>
<sequence>MISETLKNNKEKRSLTAVQLVFEVQRRLFHSLLSLNISLKIVDGDVVHRILRA</sequence>
<dbReference type="EMBL" id="LJAM02000391">
    <property type="protein sequence ID" value="RAP70293.1"/>
    <property type="molecule type" value="Genomic_DNA"/>
</dbReference>
<organism evidence="1 2">
    <name type="scientific">Candidatus Erwinia dacicola</name>
    <dbReference type="NCBI Taxonomy" id="252393"/>
    <lineage>
        <taxon>Bacteria</taxon>
        <taxon>Pseudomonadati</taxon>
        <taxon>Pseudomonadota</taxon>
        <taxon>Gammaproteobacteria</taxon>
        <taxon>Enterobacterales</taxon>
        <taxon>Erwiniaceae</taxon>
        <taxon>Erwinia</taxon>
    </lineage>
</organism>
<evidence type="ECO:0000313" key="2">
    <source>
        <dbReference type="Proteomes" id="UP000244334"/>
    </source>
</evidence>
<dbReference type="Proteomes" id="UP000244334">
    <property type="component" value="Unassembled WGS sequence"/>
</dbReference>
<gene>
    <name evidence="1" type="ORF">ACZ87_02903</name>
</gene>
<evidence type="ECO:0000313" key="1">
    <source>
        <dbReference type="EMBL" id="RAP70293.1"/>
    </source>
</evidence>
<reference evidence="1" key="1">
    <citation type="submission" date="2018-04" db="EMBL/GenBank/DDBJ databases">
        <title>Genomes of the Obligate Erwinia dacicola and Facultative Enterobacter sp. OLF Endosymbionts of the Olive Fruit fly, Bactrocera oleae.</title>
        <authorList>
            <person name="Estes A.M."/>
            <person name="Hearn D.J."/>
            <person name="Agarwal S."/>
            <person name="Pierson E.A."/>
            <person name="Dunning-Hotopp J.C."/>
        </authorList>
    </citation>
    <scope>NUCLEOTIDE SEQUENCE [LARGE SCALE GENOMIC DNA]</scope>
    <source>
        <strain evidence="1">Oroville</strain>
    </source>
</reference>
<proteinExistence type="predicted"/>
<comment type="caution">
    <text evidence="1">The sequence shown here is derived from an EMBL/GenBank/DDBJ whole genome shotgun (WGS) entry which is preliminary data.</text>
</comment>
<dbReference type="AlphaFoldDB" id="A0A328TLI9"/>
<protein>
    <submittedName>
        <fullName evidence="1">Uncharacterized protein</fullName>
    </submittedName>
</protein>
<keyword evidence="2" id="KW-1185">Reference proteome</keyword>
<name>A0A328TLI9_9GAMM</name>